<keyword evidence="2" id="KW-0540">Nuclease</keyword>
<keyword evidence="2" id="KW-0255">Endonuclease</keyword>
<dbReference type="Pfam" id="PF13391">
    <property type="entry name" value="HNH_2"/>
    <property type="match status" value="1"/>
</dbReference>
<keyword evidence="2" id="KW-0378">Hydrolase</keyword>
<reference evidence="2 3" key="1">
    <citation type="submission" date="2021-01" db="EMBL/GenBank/DDBJ databases">
        <title>FDA dAtabase for Regulatory Grade micrObial Sequences (FDA-ARGOS): Supporting development and validation of Infectious Disease Dx tests.</title>
        <authorList>
            <person name="Nelson B."/>
            <person name="Plummer A."/>
            <person name="Tallon L."/>
            <person name="Sadzewicz L."/>
            <person name="Zhao X."/>
            <person name="Boylan J."/>
            <person name="Ott S."/>
            <person name="Bowen H."/>
            <person name="Vavikolanu K."/>
            <person name="Mehta A."/>
            <person name="Aluvathingal J."/>
            <person name="Nadendla S."/>
            <person name="Myers T."/>
            <person name="Yan Y."/>
            <person name="Sichtig H."/>
        </authorList>
    </citation>
    <scope>NUCLEOTIDE SEQUENCE [LARGE SCALE GENOMIC DNA]</scope>
    <source>
        <strain evidence="2 3">FDAARGOS_1161</strain>
        <plasmid evidence="2 3">unnamed</plasmid>
    </source>
</reference>
<dbReference type="Proteomes" id="UP000595254">
    <property type="component" value="Plasmid unnamed"/>
</dbReference>
<evidence type="ECO:0000259" key="1">
    <source>
        <dbReference type="Pfam" id="PF13391"/>
    </source>
</evidence>
<gene>
    <name evidence="2" type="ORF">I6J18_00175</name>
</gene>
<dbReference type="KEGG" id="ppsr:I6J18_00175"/>
<keyword evidence="2" id="KW-0614">Plasmid</keyword>
<dbReference type="GO" id="GO:0004519">
    <property type="term" value="F:endonuclease activity"/>
    <property type="evidence" value="ECO:0007669"/>
    <property type="project" value="UniProtKB-KW"/>
</dbReference>
<accession>A0A974RYF0</accession>
<dbReference type="InterPro" id="IPR003615">
    <property type="entry name" value="HNH_nuc"/>
</dbReference>
<organism evidence="2 3">
    <name type="scientific">Peribacillus psychrosaccharolyticus</name>
    <name type="common">Bacillus psychrosaccharolyticus</name>
    <dbReference type="NCBI Taxonomy" id="1407"/>
    <lineage>
        <taxon>Bacteria</taxon>
        <taxon>Bacillati</taxon>
        <taxon>Bacillota</taxon>
        <taxon>Bacilli</taxon>
        <taxon>Bacillales</taxon>
        <taxon>Bacillaceae</taxon>
        <taxon>Peribacillus</taxon>
    </lineage>
</organism>
<keyword evidence="3" id="KW-1185">Reference proteome</keyword>
<evidence type="ECO:0000313" key="2">
    <source>
        <dbReference type="EMBL" id="QQS98406.1"/>
    </source>
</evidence>
<geneLocation type="plasmid" evidence="2 3">
    <name>unnamed</name>
</geneLocation>
<dbReference type="EMBL" id="CP068052">
    <property type="protein sequence ID" value="QQS98406.1"/>
    <property type="molecule type" value="Genomic_DNA"/>
</dbReference>
<evidence type="ECO:0000313" key="3">
    <source>
        <dbReference type="Proteomes" id="UP000595254"/>
    </source>
</evidence>
<dbReference type="AlphaFoldDB" id="A0A974RYF0"/>
<sequence>MTSFIVMQGSTYQEEKQLGILWSPQIDKSGMVPHSWKRMQEVKTDDRIFHYVKGFIVAISVVIEGCREGRKPQTMQNHNRWNDDGYLVTTEYRELEVPLSIREHFNDIVQYLPIKYSAFQKDGSGNQGYLYPCNEELSLALLECISVQNIYQLDENQLEIPVDEVIEKERNPLQTIIAETESEAKMKIRIGQQKFRKNLMPLWKNKCPICGIGMEAILRASHSKPWKDSSDEERLNPYNGVLLCCNHDALYDKGLISFDGQGRLHISKQIPEEEYMIYWLVEDLKIPVHPDNKPYFKWHKKNVFENGESF</sequence>
<feature type="domain" description="HNH nuclease" evidence="1">
    <location>
        <begin position="207"/>
        <end position="259"/>
    </location>
</feature>
<protein>
    <submittedName>
        <fullName evidence="2">HNH endonuclease</fullName>
    </submittedName>
</protein>
<name>A0A974RYF0_PERPY</name>
<proteinExistence type="predicted"/>
<dbReference type="RefSeq" id="WP_152526497.1">
    <property type="nucleotide sequence ID" value="NZ_CP068052.1"/>
</dbReference>